<gene>
    <name evidence="2" type="ORF">HYQ45_007132</name>
</gene>
<feature type="region of interest" description="Disordered" evidence="1">
    <location>
        <begin position="95"/>
        <end position="123"/>
    </location>
</feature>
<dbReference type="AlphaFoldDB" id="A0A8I3AQM7"/>
<sequence>MNPTDTHHRRPASPAASPRPSASPSTAAARTSLRRASPPTSPASRPTRSALSSSPARPARPRRALPFAPVASGFSEIKKSEIPAAVEGGAFKALRHARSEKRNQGKREKRAKDKADAEAAAKK</sequence>
<proteinExistence type="predicted"/>
<evidence type="ECO:0000313" key="3">
    <source>
        <dbReference type="Proteomes" id="UP000689129"/>
    </source>
</evidence>
<dbReference type="EMBL" id="JAEMWZ010000126">
    <property type="protein sequence ID" value="KAG7135064.1"/>
    <property type="molecule type" value="Genomic_DNA"/>
</dbReference>
<dbReference type="OrthoDB" id="10264538at2759"/>
<comment type="caution">
    <text evidence="2">The sequence shown here is derived from an EMBL/GenBank/DDBJ whole genome shotgun (WGS) entry which is preliminary data.</text>
</comment>
<name>A0A8I3AQM7_VERLO</name>
<reference evidence="2" key="1">
    <citation type="journal article" date="2021" name="Mol. Plant Pathol.">
        <title>A 20-kb lineage-specific genomic region tames virulence in pathogenic amphidiploid Verticillium longisporum.</title>
        <authorList>
            <person name="Harting R."/>
            <person name="Starke J."/>
            <person name="Kusch H."/>
            <person name="Poggeler S."/>
            <person name="Maurus I."/>
            <person name="Schluter R."/>
            <person name="Landesfeind M."/>
            <person name="Bulla I."/>
            <person name="Nowrousian M."/>
            <person name="de Jonge R."/>
            <person name="Stahlhut G."/>
            <person name="Hoff K.J."/>
            <person name="Asshauer K.P."/>
            <person name="Thurmer A."/>
            <person name="Stanke M."/>
            <person name="Daniel R."/>
            <person name="Morgenstern B."/>
            <person name="Thomma B.P.H.J."/>
            <person name="Kronstad J.W."/>
            <person name="Braus-Stromeyer S.A."/>
            <person name="Braus G.H."/>
        </authorList>
    </citation>
    <scope>NUCLEOTIDE SEQUENCE</scope>
    <source>
        <strain evidence="2">Vl32</strain>
    </source>
</reference>
<evidence type="ECO:0000313" key="2">
    <source>
        <dbReference type="EMBL" id="KAG7135064.1"/>
    </source>
</evidence>
<dbReference type="Proteomes" id="UP000689129">
    <property type="component" value="Unassembled WGS sequence"/>
</dbReference>
<evidence type="ECO:0000256" key="1">
    <source>
        <dbReference type="SAM" id="MobiDB-lite"/>
    </source>
</evidence>
<accession>A0A8I3AQM7</accession>
<feature type="region of interest" description="Disordered" evidence="1">
    <location>
        <begin position="1"/>
        <end position="80"/>
    </location>
</feature>
<organism evidence="2 3">
    <name type="scientific">Verticillium longisporum</name>
    <name type="common">Verticillium dahliae var. longisporum</name>
    <dbReference type="NCBI Taxonomy" id="100787"/>
    <lineage>
        <taxon>Eukaryota</taxon>
        <taxon>Fungi</taxon>
        <taxon>Dikarya</taxon>
        <taxon>Ascomycota</taxon>
        <taxon>Pezizomycotina</taxon>
        <taxon>Sordariomycetes</taxon>
        <taxon>Hypocreomycetidae</taxon>
        <taxon>Glomerellales</taxon>
        <taxon>Plectosphaerellaceae</taxon>
        <taxon>Verticillium</taxon>
    </lineage>
</organism>
<feature type="compositionally biased region" description="Low complexity" evidence="1">
    <location>
        <begin position="12"/>
        <end position="57"/>
    </location>
</feature>
<feature type="compositionally biased region" description="Basic and acidic residues" evidence="1">
    <location>
        <begin position="100"/>
        <end position="123"/>
    </location>
</feature>
<protein>
    <submittedName>
        <fullName evidence="2">Uncharacterized protein</fullName>
    </submittedName>
</protein>